<dbReference type="SUPFAM" id="SSF51316">
    <property type="entry name" value="Mss4-like"/>
    <property type="match status" value="1"/>
</dbReference>
<evidence type="ECO:0000256" key="4">
    <source>
        <dbReference type="ARBA" id="ARBA00023239"/>
    </source>
</evidence>
<dbReference type="PROSITE" id="PS51891">
    <property type="entry name" value="CENP_V_GFA"/>
    <property type="match status" value="1"/>
</dbReference>
<keyword evidence="7" id="KW-1185">Reference proteome</keyword>
<dbReference type="InterPro" id="IPR011057">
    <property type="entry name" value="Mss4-like_sf"/>
</dbReference>
<keyword evidence="3" id="KW-0862">Zinc</keyword>
<keyword evidence="2" id="KW-0479">Metal-binding</keyword>
<feature type="domain" description="CENP-V/GFA" evidence="5">
    <location>
        <begin position="5"/>
        <end position="121"/>
    </location>
</feature>
<dbReference type="InterPro" id="IPR006913">
    <property type="entry name" value="CENP-V/GFA"/>
</dbReference>
<dbReference type="RefSeq" id="WP_316974723.1">
    <property type="nucleotide sequence ID" value="NZ_JAWIIJ010000012.1"/>
</dbReference>
<name>A0ABU3W1U0_9GAMM</name>
<dbReference type="EMBL" id="JAWIIJ010000012">
    <property type="protein sequence ID" value="MDV2080300.1"/>
    <property type="molecule type" value="Genomic_DNA"/>
</dbReference>
<dbReference type="PANTHER" id="PTHR33337">
    <property type="entry name" value="GFA DOMAIN-CONTAINING PROTEIN"/>
    <property type="match status" value="1"/>
</dbReference>
<dbReference type="Pfam" id="PF04828">
    <property type="entry name" value="GFA"/>
    <property type="match status" value="1"/>
</dbReference>
<sequence length="135" mass="14269">MTTTYRGSCLCGDVRFSVKGVNPSAANCHCTMCRKFHGAAFGTLVSVSGLRWLAGDSNLKEFVAANGTTRTFCGQCGSSLGFRVKGADATDIELAIATFDDDLPVSVDASIYTHYKANWCDLPASLPAYGEGRPG</sequence>
<evidence type="ECO:0000256" key="1">
    <source>
        <dbReference type="ARBA" id="ARBA00005495"/>
    </source>
</evidence>
<gene>
    <name evidence="6" type="ORF">RYS15_16550</name>
</gene>
<evidence type="ECO:0000256" key="3">
    <source>
        <dbReference type="ARBA" id="ARBA00022833"/>
    </source>
</evidence>
<evidence type="ECO:0000313" key="6">
    <source>
        <dbReference type="EMBL" id="MDV2080300.1"/>
    </source>
</evidence>
<evidence type="ECO:0000313" key="7">
    <source>
        <dbReference type="Proteomes" id="UP001269819"/>
    </source>
</evidence>
<proteinExistence type="inferred from homology"/>
<dbReference type="Proteomes" id="UP001269819">
    <property type="component" value="Unassembled WGS sequence"/>
</dbReference>
<comment type="similarity">
    <text evidence="1">Belongs to the Gfa family.</text>
</comment>
<dbReference type="PANTHER" id="PTHR33337:SF40">
    <property type="entry name" value="CENP-V_GFA DOMAIN-CONTAINING PROTEIN-RELATED"/>
    <property type="match status" value="1"/>
</dbReference>
<organism evidence="6 7">
    <name type="scientific">Marinobacter xestospongiae</name>
    <dbReference type="NCBI Taxonomy" id="994319"/>
    <lineage>
        <taxon>Bacteria</taxon>
        <taxon>Pseudomonadati</taxon>
        <taxon>Pseudomonadota</taxon>
        <taxon>Gammaproteobacteria</taxon>
        <taxon>Pseudomonadales</taxon>
        <taxon>Marinobacteraceae</taxon>
        <taxon>Marinobacter</taxon>
    </lineage>
</organism>
<evidence type="ECO:0000256" key="2">
    <source>
        <dbReference type="ARBA" id="ARBA00022723"/>
    </source>
</evidence>
<reference evidence="6 7" key="1">
    <citation type="submission" date="2023-10" db="EMBL/GenBank/DDBJ databases">
        <title>Characteristics and mechanism of a salt-tolerant marine origin heterotrophic nitrifying- aerobic denitrifying bacteria Marinobacter xestospongiae HN1.</title>
        <authorList>
            <person name="Qi R."/>
        </authorList>
    </citation>
    <scope>NUCLEOTIDE SEQUENCE [LARGE SCALE GENOMIC DNA]</scope>
    <source>
        <strain evidence="6 7">HN1</strain>
    </source>
</reference>
<dbReference type="Gene3D" id="3.90.1590.10">
    <property type="entry name" value="glutathione-dependent formaldehyde- activating enzyme (gfa)"/>
    <property type="match status" value="1"/>
</dbReference>
<keyword evidence="4" id="KW-0456">Lyase</keyword>
<comment type="caution">
    <text evidence="6">The sequence shown here is derived from an EMBL/GenBank/DDBJ whole genome shotgun (WGS) entry which is preliminary data.</text>
</comment>
<protein>
    <submittedName>
        <fullName evidence="6">GFA family protein</fullName>
    </submittedName>
</protein>
<accession>A0ABU3W1U0</accession>
<evidence type="ECO:0000259" key="5">
    <source>
        <dbReference type="PROSITE" id="PS51891"/>
    </source>
</evidence>